<evidence type="ECO:0000256" key="1">
    <source>
        <dbReference type="SAM" id="MobiDB-lite"/>
    </source>
</evidence>
<evidence type="ECO:0000313" key="4">
    <source>
        <dbReference type="Proteomes" id="UP000254737"/>
    </source>
</evidence>
<proteinExistence type="predicted"/>
<sequence length="916" mass="104015">MTKYILSFLFSLITIFSFGQEKITVTGKVTDVLNFPLTDSEVILGNKADSTQISTTSTNDDGTFKIEINLQDKPVYLIIDDPLEGVFKQSFESIKNNIDLGTIIINPMIYDLDEVVVTNVEPMVVKQDTIEYNADSYKVKPNANLEALLRELPGFEMDDSGNITVNGKDVNEILIDGEPFFGTDGKVALENLPADIIKKIQVSDYKTKNEKFSGERSKSDKSSLNITLKEDKKKGYMLKATAGYGTDNHYEGNLMANYFKGKKKISLIGSSTDIAASGMTSGEGSRGRGGMGRRGSDGVTTNTSIGLNYSDQLNDNLKIGADYRLNHSFSKNDQYKHIENFAPKNIYTSDANSKTKSETYGHNFGTNLEWTKNNTKIYFYPSFSNSSSTNSSVSDSKTYSDLGDLRNQMNQTSNGKSNSNTFNTLLSLNQKFKNKSYLDFNSSITIGKTDRNSFINSTTLYTNDTISDIYRNINEKNISKNNQYNFDVKYTYPITDSLKIAVGSAYNLTDSETNNRTWNYNDVTGEYDNLNNDLTRFYSTKLNEFNPYAQLLLNKNKISATVRFGANIYNQQNFGTFKADDYSSTQNKTLPDISGNIRYQSGNNSLSLMYNYQTSLASTSQVLPILDETDPLDVFKGNPDLDPNKAHRINLMFSNFDRKTRQGFNANLGYTYNESNIVNYTEMDYSIYKRTTTYENVKGNYRLNGNFFFNKQYQKGINKFRVNVGMSASYALTQGFRDAVKYEQYNTTLSPTLRLNWDYGDYLTISPSYRLNFTNSKYVNYSIDNQNNITHNFGIKTISTFPKNLTWTNDFSYNYNSRMAAGFKRDFFLWNTSLMYRFFDDKLEAGVKVYDLLNQNNSYTRTITAESTIDQRNNILTRFVMFSLTFNLNQFGGKSTKNGDGNRPREGGGMRRMEMQ</sequence>
<reference evidence="3 4" key="1">
    <citation type="submission" date="2018-06" db="EMBL/GenBank/DDBJ databases">
        <authorList>
            <consortium name="Pathogen Informatics"/>
            <person name="Doyle S."/>
        </authorList>
    </citation>
    <scope>NUCLEOTIDE SEQUENCE [LARGE SCALE GENOMIC DNA]</scope>
    <source>
        <strain evidence="3 4">NCTC13456</strain>
    </source>
</reference>
<dbReference type="SUPFAM" id="SSF56935">
    <property type="entry name" value="Porins"/>
    <property type="match status" value="1"/>
</dbReference>
<dbReference type="EMBL" id="UFXS01000001">
    <property type="protein sequence ID" value="STD53230.1"/>
    <property type="molecule type" value="Genomic_DNA"/>
</dbReference>
<protein>
    <recommendedName>
        <fullName evidence="2">Outer membrane protein beta-barrel domain-containing protein</fullName>
    </recommendedName>
</protein>
<evidence type="ECO:0000259" key="2">
    <source>
        <dbReference type="Pfam" id="PF14905"/>
    </source>
</evidence>
<dbReference type="InterPro" id="IPR041700">
    <property type="entry name" value="OMP_b-brl_3"/>
</dbReference>
<feature type="region of interest" description="Disordered" evidence="1">
    <location>
        <begin position="893"/>
        <end position="916"/>
    </location>
</feature>
<name>A0A376G0R3_9FLAO</name>
<dbReference type="Proteomes" id="UP000254737">
    <property type="component" value="Unassembled WGS sequence"/>
</dbReference>
<organism evidence="3 4">
    <name type="scientific">Empedobacter falsenii</name>
    <dbReference type="NCBI Taxonomy" id="343874"/>
    <lineage>
        <taxon>Bacteria</taxon>
        <taxon>Pseudomonadati</taxon>
        <taxon>Bacteroidota</taxon>
        <taxon>Flavobacteriia</taxon>
        <taxon>Flavobacteriales</taxon>
        <taxon>Weeksellaceae</taxon>
        <taxon>Empedobacter</taxon>
    </lineage>
</organism>
<dbReference type="RefSeq" id="WP_114998356.1">
    <property type="nucleotide sequence ID" value="NZ_UFXS01000001.1"/>
</dbReference>
<evidence type="ECO:0000313" key="3">
    <source>
        <dbReference type="EMBL" id="STD53230.1"/>
    </source>
</evidence>
<gene>
    <name evidence="3" type="ORF">NCTC13456_00389</name>
</gene>
<dbReference type="AlphaFoldDB" id="A0A376G0R3"/>
<feature type="region of interest" description="Disordered" evidence="1">
    <location>
        <begin position="277"/>
        <end position="303"/>
    </location>
</feature>
<dbReference type="STRING" id="343874.GCA_000805695_00633"/>
<accession>A0A376G0R3</accession>
<feature type="compositionally biased region" description="Basic and acidic residues" evidence="1">
    <location>
        <begin position="900"/>
        <end position="916"/>
    </location>
</feature>
<dbReference type="Pfam" id="PF14905">
    <property type="entry name" value="OMP_b-brl_3"/>
    <property type="match status" value="1"/>
</dbReference>
<feature type="domain" description="Outer membrane protein beta-barrel" evidence="2">
    <location>
        <begin position="431"/>
        <end position="886"/>
    </location>
</feature>